<dbReference type="PANTHER" id="PTHR46929">
    <property type="entry name" value="EXPRESSED PROTEIN"/>
    <property type="match status" value="1"/>
</dbReference>
<feature type="compositionally biased region" description="Basic and acidic residues" evidence="1">
    <location>
        <begin position="21"/>
        <end position="38"/>
    </location>
</feature>
<dbReference type="AlphaFoldDB" id="A0AAW0JAE6"/>
<accession>A0AAW0JAE6</accession>
<keyword evidence="3" id="KW-1185">Reference proteome</keyword>
<proteinExistence type="predicted"/>
<evidence type="ECO:0008006" key="4">
    <source>
        <dbReference type="Google" id="ProtNLM"/>
    </source>
</evidence>
<gene>
    <name evidence="2" type="ORF">CFP56_035076</name>
</gene>
<comment type="caution">
    <text evidence="2">The sequence shown here is derived from an EMBL/GenBank/DDBJ whole genome shotgun (WGS) entry which is preliminary data.</text>
</comment>
<dbReference type="EMBL" id="PKMF04000622">
    <property type="protein sequence ID" value="KAK7823749.1"/>
    <property type="molecule type" value="Genomic_DNA"/>
</dbReference>
<reference evidence="2 3" key="1">
    <citation type="journal article" date="2018" name="Sci. Data">
        <title>The draft genome sequence of cork oak.</title>
        <authorList>
            <person name="Ramos A.M."/>
            <person name="Usie A."/>
            <person name="Barbosa P."/>
            <person name="Barros P.M."/>
            <person name="Capote T."/>
            <person name="Chaves I."/>
            <person name="Simoes F."/>
            <person name="Abreu I."/>
            <person name="Carrasquinho I."/>
            <person name="Faro C."/>
            <person name="Guimaraes J.B."/>
            <person name="Mendonca D."/>
            <person name="Nobrega F."/>
            <person name="Rodrigues L."/>
            <person name="Saibo N.J.M."/>
            <person name="Varela M.C."/>
            <person name="Egas C."/>
            <person name="Matos J."/>
            <person name="Miguel C.M."/>
            <person name="Oliveira M.M."/>
            <person name="Ricardo C.P."/>
            <person name="Goncalves S."/>
        </authorList>
    </citation>
    <scope>NUCLEOTIDE SEQUENCE [LARGE SCALE GENOMIC DNA]</scope>
    <source>
        <strain evidence="3">cv. HL8</strain>
    </source>
</reference>
<name>A0AAW0JAE6_QUESU</name>
<dbReference type="Proteomes" id="UP000237347">
    <property type="component" value="Unassembled WGS sequence"/>
</dbReference>
<sequence>MDITDRLNHNGFAWDEISQKVTDDDDTRKSPAREYEKSHQRRTKNYATLSTSACIQKVQRAIKKEIQETVNEFFLEACEVLEDERKAKMFVAINVMAWRKWLLEKLQ</sequence>
<feature type="region of interest" description="Disordered" evidence="1">
    <location>
        <begin position="21"/>
        <end position="43"/>
    </location>
</feature>
<organism evidence="2 3">
    <name type="scientific">Quercus suber</name>
    <name type="common">Cork oak</name>
    <dbReference type="NCBI Taxonomy" id="58331"/>
    <lineage>
        <taxon>Eukaryota</taxon>
        <taxon>Viridiplantae</taxon>
        <taxon>Streptophyta</taxon>
        <taxon>Embryophyta</taxon>
        <taxon>Tracheophyta</taxon>
        <taxon>Spermatophyta</taxon>
        <taxon>Magnoliopsida</taxon>
        <taxon>eudicotyledons</taxon>
        <taxon>Gunneridae</taxon>
        <taxon>Pentapetalae</taxon>
        <taxon>rosids</taxon>
        <taxon>fabids</taxon>
        <taxon>Fagales</taxon>
        <taxon>Fagaceae</taxon>
        <taxon>Quercus</taxon>
    </lineage>
</organism>
<evidence type="ECO:0000313" key="2">
    <source>
        <dbReference type="EMBL" id="KAK7823749.1"/>
    </source>
</evidence>
<evidence type="ECO:0000313" key="3">
    <source>
        <dbReference type="Proteomes" id="UP000237347"/>
    </source>
</evidence>
<protein>
    <recommendedName>
        <fullName evidence="4">Myb/SANT-like domain-containing protein</fullName>
    </recommendedName>
</protein>
<evidence type="ECO:0000256" key="1">
    <source>
        <dbReference type="SAM" id="MobiDB-lite"/>
    </source>
</evidence>
<dbReference type="PANTHER" id="PTHR46929:SF8">
    <property type="entry name" value="MYB_SANT-LIKE DOMAIN-CONTAINING PROTEIN"/>
    <property type="match status" value="1"/>
</dbReference>